<evidence type="ECO:0000313" key="2">
    <source>
        <dbReference type="Proteomes" id="UP000267536"/>
    </source>
</evidence>
<dbReference type="RefSeq" id="WP_123925726.1">
    <property type="nucleotide sequence ID" value="NZ_JBPSDP010000012.1"/>
</dbReference>
<proteinExistence type="predicted"/>
<dbReference type="InterPro" id="IPR019066">
    <property type="entry name" value="Restrct_endonuc_II_SacI"/>
</dbReference>
<evidence type="ECO:0000313" key="1">
    <source>
        <dbReference type="EMBL" id="RPA65859.1"/>
    </source>
</evidence>
<name>A0A3N4GS97_9ACTN</name>
<dbReference type="Proteomes" id="UP000267536">
    <property type="component" value="Unassembled WGS sequence"/>
</dbReference>
<organism evidence="1 2">
    <name type="scientific">Gordonia oryzae</name>
    <dbReference type="NCBI Taxonomy" id="2487349"/>
    <lineage>
        <taxon>Bacteria</taxon>
        <taxon>Bacillati</taxon>
        <taxon>Actinomycetota</taxon>
        <taxon>Actinomycetes</taxon>
        <taxon>Mycobacteriales</taxon>
        <taxon>Gordoniaceae</taxon>
        <taxon>Gordonia</taxon>
    </lineage>
</organism>
<keyword evidence="1" id="KW-0540">Nuclease</keyword>
<dbReference type="AlphaFoldDB" id="A0A3N4GS97"/>
<sequence length="355" mass="39465">MAITIRMPEAERVMEQAYDLACSDTSLPDYWTSVAQQTFAMDFKTYTPALGAALLARAVDDRVDPLAIKSAHSQYAFSLRTVGHNLLIPLADRYGFSVRTTTREPLNNQPFFRYDHLLEIDRVRNRAEFDRYVNSLKPLANLHGDDAVEALAAFVRVGLQEAANRPGYDVSPAVGHLAGVIAASDSFMADGLDVPRRAQALVAAAFDSVHDDVRSRAINDPSRDIPGDVQLYDPNGKVVASVEVRTKPVQPWEIRGFVNSCLEADIDRVMIAEFLPESTPVNEGTRPNDATLMIYHLPSEMLEQLWAASAKGPAAGAAELFHERMINRLVEIEAPETSVRRWIEMIERNKRDSAE</sequence>
<keyword evidence="1" id="KW-0255">Endonuclease</keyword>
<comment type="caution">
    <text evidence="1">The sequence shown here is derived from an EMBL/GenBank/DDBJ whole genome shotgun (WGS) entry which is preliminary data.</text>
</comment>
<dbReference type="Pfam" id="PF09566">
    <property type="entry name" value="RE_SacI"/>
    <property type="match status" value="1"/>
</dbReference>
<reference evidence="1 2" key="1">
    <citation type="submission" date="2018-11" db="EMBL/GenBank/DDBJ databases">
        <title>Draft genome sequence of Gordonia sp. RS15-1S isolated from rice stems.</title>
        <authorList>
            <person name="Muangham S."/>
        </authorList>
    </citation>
    <scope>NUCLEOTIDE SEQUENCE [LARGE SCALE GENOMIC DNA]</scope>
    <source>
        <strain evidence="1 2">RS15-1S</strain>
    </source>
</reference>
<keyword evidence="1" id="KW-0378">Hydrolase</keyword>
<accession>A0A3N4GS97</accession>
<dbReference type="EMBL" id="RKMH01000002">
    <property type="protein sequence ID" value="RPA65859.1"/>
    <property type="molecule type" value="Genomic_DNA"/>
</dbReference>
<gene>
    <name evidence="1" type="ORF">EF294_03730</name>
</gene>
<keyword evidence="2" id="KW-1185">Reference proteome</keyword>
<dbReference type="GO" id="GO:0004519">
    <property type="term" value="F:endonuclease activity"/>
    <property type="evidence" value="ECO:0007669"/>
    <property type="project" value="UniProtKB-KW"/>
</dbReference>
<dbReference type="OrthoDB" id="7107770at2"/>
<protein>
    <submittedName>
        <fullName evidence="1">Restriction endonuclease, SacI family</fullName>
    </submittedName>
</protein>